<accession>A0A1H6TNX2</accession>
<organism evidence="1 2">
    <name type="scientific">Flavobacterium terrigena</name>
    <dbReference type="NCBI Taxonomy" id="402734"/>
    <lineage>
        <taxon>Bacteria</taxon>
        <taxon>Pseudomonadati</taxon>
        <taxon>Bacteroidota</taxon>
        <taxon>Flavobacteriia</taxon>
        <taxon>Flavobacteriales</taxon>
        <taxon>Flavobacteriaceae</taxon>
        <taxon>Flavobacterium</taxon>
    </lineage>
</organism>
<dbReference type="InterPro" id="IPR013406">
    <property type="entry name" value="CHP02574_addiction_mod"/>
</dbReference>
<evidence type="ECO:0000313" key="1">
    <source>
        <dbReference type="EMBL" id="SEI81718.1"/>
    </source>
</evidence>
<dbReference type="Pfam" id="PF09720">
    <property type="entry name" value="Unstab_antitox"/>
    <property type="match status" value="1"/>
</dbReference>
<dbReference type="RefSeq" id="WP_091311516.1">
    <property type="nucleotide sequence ID" value="NZ_CBCSJU010000007.1"/>
</dbReference>
<proteinExistence type="predicted"/>
<dbReference type="AlphaFoldDB" id="A0A1H6TNX2"/>
<name>A0A1H6TNX2_9FLAO</name>
<dbReference type="EMBL" id="FNYA01000003">
    <property type="protein sequence ID" value="SEI81718.1"/>
    <property type="molecule type" value="Genomic_DNA"/>
</dbReference>
<dbReference type="Proteomes" id="UP000199702">
    <property type="component" value="Unassembled WGS sequence"/>
</dbReference>
<reference evidence="2" key="1">
    <citation type="submission" date="2016-10" db="EMBL/GenBank/DDBJ databases">
        <authorList>
            <person name="Varghese N."/>
            <person name="Submissions S."/>
        </authorList>
    </citation>
    <scope>NUCLEOTIDE SEQUENCE [LARGE SCALE GENOMIC DNA]</scope>
    <source>
        <strain evidence="2">DSM 17934</strain>
    </source>
</reference>
<sequence length="75" mass="8684">MDSLQLNINLSFQQLLEVVKQLSPAEKLQLNDAIWDEASEIPVEHQKIVLERKQKSKVDPSRMLDWEAALKKLKS</sequence>
<keyword evidence="2" id="KW-1185">Reference proteome</keyword>
<evidence type="ECO:0000313" key="2">
    <source>
        <dbReference type="Proteomes" id="UP000199702"/>
    </source>
</evidence>
<gene>
    <name evidence="1" type="ORF">SAMN05660918_1713</name>
</gene>
<protein>
    <submittedName>
        <fullName evidence="1">Putative addiction module component</fullName>
    </submittedName>
</protein>
<dbReference type="OrthoDB" id="770713at2"/>
<dbReference type="STRING" id="402734.SAMN05660918_1713"/>